<accession>A0A3B0SC41</accession>
<proteinExistence type="predicted"/>
<dbReference type="Pfam" id="PF00072">
    <property type="entry name" value="Response_reg"/>
    <property type="match status" value="1"/>
</dbReference>
<dbReference type="PANTHER" id="PTHR37299:SF1">
    <property type="entry name" value="STAGE 0 SPORULATION PROTEIN A HOMOLOG"/>
    <property type="match status" value="1"/>
</dbReference>
<dbReference type="SMART" id="SM00850">
    <property type="entry name" value="LytTR"/>
    <property type="match status" value="1"/>
</dbReference>
<evidence type="ECO:0000313" key="3">
    <source>
        <dbReference type="EMBL" id="VAW03801.1"/>
    </source>
</evidence>
<dbReference type="SMART" id="SM00448">
    <property type="entry name" value="REC"/>
    <property type="match status" value="1"/>
</dbReference>
<protein>
    <recommendedName>
        <fullName evidence="4">Two-component transcriptional response regulator, LuxR family</fullName>
    </recommendedName>
</protein>
<dbReference type="PROSITE" id="PS50930">
    <property type="entry name" value="HTH_LYTTR"/>
    <property type="match status" value="1"/>
</dbReference>
<dbReference type="FunFam" id="3.40.50.2300:FF:000051">
    <property type="entry name" value="Two-component response regulator yehT"/>
    <property type="match status" value="1"/>
</dbReference>
<feature type="domain" description="HTH LytTR-type" evidence="2">
    <location>
        <begin position="169"/>
        <end position="271"/>
    </location>
</feature>
<organism evidence="3">
    <name type="scientific">hydrothermal vent metagenome</name>
    <dbReference type="NCBI Taxonomy" id="652676"/>
    <lineage>
        <taxon>unclassified sequences</taxon>
        <taxon>metagenomes</taxon>
        <taxon>ecological metagenomes</taxon>
    </lineage>
</organism>
<evidence type="ECO:0000259" key="2">
    <source>
        <dbReference type="PROSITE" id="PS50930"/>
    </source>
</evidence>
<reference evidence="3" key="1">
    <citation type="submission" date="2018-06" db="EMBL/GenBank/DDBJ databases">
        <authorList>
            <person name="Zhirakovskaya E."/>
        </authorList>
    </citation>
    <scope>NUCLEOTIDE SEQUENCE</scope>
</reference>
<dbReference type="InterPro" id="IPR011006">
    <property type="entry name" value="CheY-like_superfamily"/>
</dbReference>
<gene>
    <name evidence="3" type="ORF">MNBD_ALPHA01-1043</name>
</gene>
<dbReference type="InterPro" id="IPR001789">
    <property type="entry name" value="Sig_transdc_resp-reg_receiver"/>
</dbReference>
<dbReference type="AlphaFoldDB" id="A0A3B0SC41"/>
<name>A0A3B0SC41_9ZZZZ</name>
<dbReference type="Gene3D" id="3.40.50.2300">
    <property type="match status" value="1"/>
</dbReference>
<dbReference type="InterPro" id="IPR046947">
    <property type="entry name" value="LytR-like"/>
</dbReference>
<dbReference type="PROSITE" id="PS50110">
    <property type="entry name" value="RESPONSE_REGULATORY"/>
    <property type="match status" value="1"/>
</dbReference>
<dbReference type="PANTHER" id="PTHR37299">
    <property type="entry name" value="TRANSCRIPTIONAL REGULATOR-RELATED"/>
    <property type="match status" value="1"/>
</dbReference>
<dbReference type="Gene3D" id="2.40.50.1020">
    <property type="entry name" value="LytTr DNA-binding domain"/>
    <property type="match status" value="1"/>
</dbReference>
<dbReference type="EMBL" id="UOEJ01000177">
    <property type="protein sequence ID" value="VAW03801.1"/>
    <property type="molecule type" value="Genomic_DNA"/>
</dbReference>
<dbReference type="GO" id="GO:0003677">
    <property type="term" value="F:DNA binding"/>
    <property type="evidence" value="ECO:0007669"/>
    <property type="project" value="InterPro"/>
</dbReference>
<dbReference type="Pfam" id="PF04397">
    <property type="entry name" value="LytTR"/>
    <property type="match status" value="1"/>
</dbReference>
<evidence type="ECO:0008006" key="4">
    <source>
        <dbReference type="Google" id="ProtNLM"/>
    </source>
</evidence>
<evidence type="ECO:0000259" key="1">
    <source>
        <dbReference type="PROSITE" id="PS50110"/>
    </source>
</evidence>
<feature type="domain" description="Response regulatory" evidence="1">
    <location>
        <begin position="7"/>
        <end position="120"/>
    </location>
</feature>
<dbReference type="SUPFAM" id="SSF52172">
    <property type="entry name" value="CheY-like"/>
    <property type="match status" value="1"/>
</dbReference>
<dbReference type="InterPro" id="IPR007492">
    <property type="entry name" value="LytTR_DNA-bd_dom"/>
</dbReference>
<sequence>MTNQKIKTLLVDDEPLALRGLELRLAEYDDIDIIGTCANGREAIKKIRAERPALVFLDIQMPGFDGFAVVKALAKEEMPLIVFATAFDQYAIKAFESHAQDYLLKPIEQDRLSEAITKIRQQIQERITIEQNAKLINLIRSMDNPPTLELSEIMNSGNLPLENNYETHLHIKDRGQISRVDIETIEWIDAAGDYMCLHAEGKTHILRETMKNMEKRLNPELFQRVHRSTIVNISKVKELQPTSGGKYQITLESGADLQVSRNYRNVLAKFL</sequence>
<dbReference type="GO" id="GO:0000156">
    <property type="term" value="F:phosphorelay response regulator activity"/>
    <property type="evidence" value="ECO:0007669"/>
    <property type="project" value="InterPro"/>
</dbReference>